<proteinExistence type="inferred from homology"/>
<dbReference type="GO" id="GO:0000149">
    <property type="term" value="F:SNARE binding"/>
    <property type="evidence" value="ECO:0007669"/>
    <property type="project" value="TreeGrafter"/>
</dbReference>
<dbReference type="AlphaFoldDB" id="A0A1R2BHE3"/>
<dbReference type="SUPFAM" id="SSF47661">
    <property type="entry name" value="t-snare proteins"/>
    <property type="match status" value="1"/>
</dbReference>
<comment type="caution">
    <text evidence="9">The sequence shown here is derived from an EMBL/GenBank/DDBJ whole genome shotgun (WGS) entry which is preliminary data.</text>
</comment>
<evidence type="ECO:0000256" key="5">
    <source>
        <dbReference type="ARBA" id="ARBA00022989"/>
    </source>
</evidence>
<organism evidence="9 10">
    <name type="scientific">Stentor coeruleus</name>
    <dbReference type="NCBI Taxonomy" id="5963"/>
    <lineage>
        <taxon>Eukaryota</taxon>
        <taxon>Sar</taxon>
        <taxon>Alveolata</taxon>
        <taxon>Ciliophora</taxon>
        <taxon>Postciliodesmatophora</taxon>
        <taxon>Heterotrichea</taxon>
        <taxon>Heterotrichida</taxon>
        <taxon>Stentoridae</taxon>
        <taxon>Stentor</taxon>
    </lineage>
</organism>
<keyword evidence="4 7" id="KW-0812">Transmembrane</keyword>
<dbReference type="GO" id="GO:0048278">
    <property type="term" value="P:vesicle docking"/>
    <property type="evidence" value="ECO:0007669"/>
    <property type="project" value="TreeGrafter"/>
</dbReference>
<dbReference type="PROSITE" id="PS00914">
    <property type="entry name" value="SYNTAXIN"/>
    <property type="match status" value="1"/>
</dbReference>
<dbReference type="PANTHER" id="PTHR19957:SF307">
    <property type="entry name" value="PROTEIN SSO1-RELATED"/>
    <property type="match status" value="1"/>
</dbReference>
<evidence type="ECO:0000256" key="7">
    <source>
        <dbReference type="SAM" id="Phobius"/>
    </source>
</evidence>
<dbReference type="FunFam" id="1.20.5.110:FF:000008">
    <property type="entry name" value="Syntaxin 132"/>
    <property type="match status" value="1"/>
</dbReference>
<accession>A0A1R2BHE3</accession>
<dbReference type="GO" id="GO:0006906">
    <property type="term" value="P:vesicle fusion"/>
    <property type="evidence" value="ECO:0007669"/>
    <property type="project" value="TreeGrafter"/>
</dbReference>
<dbReference type="PANTHER" id="PTHR19957">
    <property type="entry name" value="SYNTAXIN"/>
    <property type="match status" value="1"/>
</dbReference>
<gene>
    <name evidence="9" type="ORF">SteCoe_24534</name>
</gene>
<keyword evidence="6 7" id="KW-0472">Membrane</keyword>
<dbReference type="EMBL" id="MPUH01000647">
    <property type="protein sequence ID" value="OMJ76161.1"/>
    <property type="molecule type" value="Genomic_DNA"/>
</dbReference>
<evidence type="ECO:0000256" key="4">
    <source>
        <dbReference type="ARBA" id="ARBA00022692"/>
    </source>
</evidence>
<feature type="domain" description="T-SNARE coiled-coil homology" evidence="8">
    <location>
        <begin position="190"/>
        <end position="252"/>
    </location>
</feature>
<keyword evidence="3" id="KW-0813">Transport</keyword>
<dbReference type="PROSITE" id="PS50192">
    <property type="entry name" value="T_SNARE"/>
    <property type="match status" value="1"/>
</dbReference>
<dbReference type="Pfam" id="PF05739">
    <property type="entry name" value="SNARE"/>
    <property type="match status" value="1"/>
</dbReference>
<dbReference type="OrthoDB" id="10255013at2759"/>
<dbReference type="Pfam" id="PF00804">
    <property type="entry name" value="Syntaxin"/>
    <property type="match status" value="1"/>
</dbReference>
<dbReference type="CDD" id="cd15848">
    <property type="entry name" value="SNARE_syntaxin1-like"/>
    <property type="match status" value="1"/>
</dbReference>
<evidence type="ECO:0000256" key="2">
    <source>
        <dbReference type="ARBA" id="ARBA00009063"/>
    </source>
</evidence>
<feature type="transmembrane region" description="Helical" evidence="7">
    <location>
        <begin position="264"/>
        <end position="284"/>
    </location>
</feature>
<dbReference type="Proteomes" id="UP000187209">
    <property type="component" value="Unassembled WGS sequence"/>
</dbReference>
<dbReference type="InterPro" id="IPR045242">
    <property type="entry name" value="Syntaxin"/>
</dbReference>
<keyword evidence="10" id="KW-1185">Reference proteome</keyword>
<dbReference type="Gene3D" id="1.20.58.70">
    <property type="match status" value="1"/>
</dbReference>
<comment type="similarity">
    <text evidence="2">Belongs to the syntaxin family.</text>
</comment>
<reference evidence="9 10" key="1">
    <citation type="submission" date="2016-11" db="EMBL/GenBank/DDBJ databases">
        <title>The macronuclear genome of Stentor coeruleus: a giant cell with tiny introns.</title>
        <authorList>
            <person name="Slabodnick M."/>
            <person name="Ruby J.G."/>
            <person name="Reiff S.B."/>
            <person name="Swart E.C."/>
            <person name="Gosai S."/>
            <person name="Prabakaran S."/>
            <person name="Witkowska E."/>
            <person name="Larue G.E."/>
            <person name="Fisher S."/>
            <person name="Freeman R.M."/>
            <person name="Gunawardena J."/>
            <person name="Chu W."/>
            <person name="Stover N.A."/>
            <person name="Gregory B.D."/>
            <person name="Nowacki M."/>
            <person name="Derisi J."/>
            <person name="Roy S.W."/>
            <person name="Marshall W.F."/>
            <person name="Sood P."/>
        </authorList>
    </citation>
    <scope>NUCLEOTIDE SEQUENCE [LARGE SCALE GENOMIC DNA]</scope>
    <source>
        <strain evidence="9">WM001</strain>
    </source>
</reference>
<dbReference type="GO" id="GO:0006886">
    <property type="term" value="P:intracellular protein transport"/>
    <property type="evidence" value="ECO:0007669"/>
    <property type="project" value="InterPro"/>
</dbReference>
<evidence type="ECO:0000256" key="3">
    <source>
        <dbReference type="ARBA" id="ARBA00022448"/>
    </source>
</evidence>
<protein>
    <recommendedName>
        <fullName evidence="8">t-SNARE coiled-coil homology domain-containing protein</fullName>
    </recommendedName>
</protein>
<dbReference type="InterPro" id="IPR006011">
    <property type="entry name" value="Syntaxin_N"/>
</dbReference>
<dbReference type="GO" id="GO:0031201">
    <property type="term" value="C:SNARE complex"/>
    <property type="evidence" value="ECO:0007669"/>
    <property type="project" value="TreeGrafter"/>
</dbReference>
<dbReference type="GO" id="GO:0005886">
    <property type="term" value="C:plasma membrane"/>
    <property type="evidence" value="ECO:0007669"/>
    <property type="project" value="TreeGrafter"/>
</dbReference>
<dbReference type="Gene3D" id="1.20.5.110">
    <property type="match status" value="1"/>
</dbReference>
<evidence type="ECO:0000259" key="8">
    <source>
        <dbReference type="PROSITE" id="PS50192"/>
    </source>
</evidence>
<evidence type="ECO:0000256" key="6">
    <source>
        <dbReference type="ARBA" id="ARBA00023136"/>
    </source>
</evidence>
<comment type="subcellular location">
    <subcellularLocation>
        <location evidence="1">Membrane</location>
        <topology evidence="1">Single-pass type IV membrane protein</topology>
    </subcellularLocation>
</comment>
<name>A0A1R2BHE3_9CILI</name>
<dbReference type="SMART" id="SM00397">
    <property type="entry name" value="t_SNARE"/>
    <property type="match status" value="1"/>
</dbReference>
<evidence type="ECO:0000313" key="9">
    <source>
        <dbReference type="EMBL" id="OMJ76161.1"/>
    </source>
</evidence>
<dbReference type="GO" id="GO:0006887">
    <property type="term" value="P:exocytosis"/>
    <property type="evidence" value="ECO:0007669"/>
    <property type="project" value="TreeGrafter"/>
</dbReference>
<keyword evidence="5 7" id="KW-1133">Transmembrane helix</keyword>
<dbReference type="InterPro" id="IPR006012">
    <property type="entry name" value="Syntaxin/epimorphin_CS"/>
</dbReference>
<evidence type="ECO:0000313" key="10">
    <source>
        <dbReference type="Proteomes" id="UP000187209"/>
    </source>
</evidence>
<dbReference type="InterPro" id="IPR010989">
    <property type="entry name" value="SNARE"/>
</dbReference>
<sequence length="287" mass="32249">MLDRLQELKSLAGNTESIPIPVATADSFLTTIRTAQVSIDKVRRNTEEIKKLKDSFNRSTTSEQEQEINNSLRSILTENTCELGKVRDIIESLKPIVEEAKNNSSDVSGRMRTTMHATLVKQFQEALGDSEQAQEAFNLAARNKTGNQLRMMDENISDDVIEQCIDDPSKAQMIVQQKMLGAHTDVIRMVNDIEDRLKDIRILEENIMSMHQMFLDLAALVHSQGELLNSIEKHVDKAADYVKQGEKALVEAKKLQESTRNRKCCILIIVLILMVIIVVPSATATTL</sequence>
<evidence type="ECO:0000256" key="1">
    <source>
        <dbReference type="ARBA" id="ARBA00004211"/>
    </source>
</evidence>
<dbReference type="InterPro" id="IPR000727">
    <property type="entry name" value="T_SNARE_dom"/>
</dbReference>
<dbReference type="GO" id="GO:0005484">
    <property type="term" value="F:SNAP receptor activity"/>
    <property type="evidence" value="ECO:0007669"/>
    <property type="project" value="InterPro"/>
</dbReference>
<dbReference type="GO" id="GO:0012505">
    <property type="term" value="C:endomembrane system"/>
    <property type="evidence" value="ECO:0007669"/>
    <property type="project" value="TreeGrafter"/>
</dbReference>